<dbReference type="AlphaFoldDB" id="A0A2P8FNB2"/>
<feature type="transmembrane region" description="Helical" evidence="1">
    <location>
        <begin position="83"/>
        <end position="106"/>
    </location>
</feature>
<sequence length="186" mass="20499">MEQILTAKLKSRVKNLAWYQIAGGALGIVMFIYALTQTGVIEGITLLLIATGIFLYGFSIYCGRLLTRGEIRNGLYMSKINQVLQIVQFAVGGYAYLYVSGASAVFKIDLSSGTDLGFEVGPSNLNLTIHKQEELVVLGINILAIYLTYYIIRMEEEIAERELLIKTPVEDPKIDAISATNTPDPL</sequence>
<evidence type="ECO:0000256" key="1">
    <source>
        <dbReference type="SAM" id="Phobius"/>
    </source>
</evidence>
<dbReference type="OrthoDB" id="1448671at2"/>
<keyword evidence="1" id="KW-1133">Transmembrane helix</keyword>
<protein>
    <submittedName>
        <fullName evidence="2">Uncharacterized protein</fullName>
    </submittedName>
</protein>
<feature type="transmembrane region" description="Helical" evidence="1">
    <location>
        <begin position="135"/>
        <end position="152"/>
    </location>
</feature>
<feature type="transmembrane region" description="Helical" evidence="1">
    <location>
        <begin position="16"/>
        <end position="35"/>
    </location>
</feature>
<reference evidence="2 3" key="1">
    <citation type="submission" date="2018-03" db="EMBL/GenBank/DDBJ databases">
        <title>Genomic Encyclopedia of Archaeal and Bacterial Type Strains, Phase II (KMG-II): from individual species to whole genera.</title>
        <authorList>
            <person name="Goeker M."/>
        </authorList>
    </citation>
    <scope>NUCLEOTIDE SEQUENCE [LARGE SCALE GENOMIC DNA]</scope>
    <source>
        <strain evidence="2 3">DSM 29057</strain>
    </source>
</reference>
<gene>
    <name evidence="2" type="ORF">CLV60_11750</name>
</gene>
<comment type="caution">
    <text evidence="2">The sequence shown here is derived from an EMBL/GenBank/DDBJ whole genome shotgun (WGS) entry which is preliminary data.</text>
</comment>
<dbReference type="EMBL" id="PYAS01000017">
    <property type="protein sequence ID" value="PSL23173.1"/>
    <property type="molecule type" value="Genomic_DNA"/>
</dbReference>
<keyword evidence="1" id="KW-0472">Membrane</keyword>
<accession>A0A2P8FNB2</accession>
<organism evidence="2 3">
    <name type="scientific">Dyadobacter jiangsuensis</name>
    <dbReference type="NCBI Taxonomy" id="1591085"/>
    <lineage>
        <taxon>Bacteria</taxon>
        <taxon>Pseudomonadati</taxon>
        <taxon>Bacteroidota</taxon>
        <taxon>Cytophagia</taxon>
        <taxon>Cytophagales</taxon>
        <taxon>Spirosomataceae</taxon>
        <taxon>Dyadobacter</taxon>
    </lineage>
</organism>
<dbReference type="RefSeq" id="WP_106598811.1">
    <property type="nucleotide sequence ID" value="NZ_PYAS01000017.1"/>
</dbReference>
<name>A0A2P8FNB2_9BACT</name>
<evidence type="ECO:0000313" key="2">
    <source>
        <dbReference type="EMBL" id="PSL23173.1"/>
    </source>
</evidence>
<keyword evidence="1" id="KW-0812">Transmembrane</keyword>
<proteinExistence type="predicted"/>
<keyword evidence="3" id="KW-1185">Reference proteome</keyword>
<feature type="transmembrane region" description="Helical" evidence="1">
    <location>
        <begin position="41"/>
        <end position="62"/>
    </location>
</feature>
<dbReference type="Proteomes" id="UP000241964">
    <property type="component" value="Unassembled WGS sequence"/>
</dbReference>
<evidence type="ECO:0000313" key="3">
    <source>
        <dbReference type="Proteomes" id="UP000241964"/>
    </source>
</evidence>